<dbReference type="Gene3D" id="1.10.10.60">
    <property type="entry name" value="Homeodomain-like"/>
    <property type="match status" value="2"/>
</dbReference>
<accession>A0A8J6L889</accession>
<feature type="DNA-binding region" description="H-T-H motif" evidence="4">
    <location>
        <begin position="28"/>
        <end position="48"/>
    </location>
</feature>
<dbReference type="GO" id="GO:0003677">
    <property type="term" value="F:DNA binding"/>
    <property type="evidence" value="ECO:0007669"/>
    <property type="project" value="UniProtKB-UniRule"/>
</dbReference>
<sequence>MPPKGVLKTLTISDKYKLLKDVESGIRKKDVAAKFNIPASTVSTILKKRAEIIKVVENAGETCTNNKRLKKPTYENVDKLVLDWFKVTREKNVPVSGAMVKPKAPEFAHRLKQENFKASNGWITNWQKRLVFSLAHPQDVQRKLKFIELKFFPPNATSKLQPLDQGIIKNIKCYYRRRIVMKTISGFEKNQQIPKLTLMDCANEISKAWDIDVKVETIMNCFKKAGFVEVSLWDEEDELPLVFLKDNIPNDDNEELPRSEYEKWVTLTGSSNAENYRDYLYVDDEIYTTDFPTDEDIIETHIIDNQQEDYSDSEETSEETIQAPTTSMALEALETLRLFMNIANQLTVDQQKIAREERRVSMAQLRASQREEQREAINNVIIFDGQEEMLQVLISIE</sequence>
<name>A0A8J6L889_TENMO</name>
<dbReference type="SUPFAM" id="SSF46689">
    <property type="entry name" value="Homeodomain-like"/>
    <property type="match status" value="2"/>
</dbReference>
<evidence type="ECO:0000313" key="7">
    <source>
        <dbReference type="EMBL" id="KAH0813324.1"/>
    </source>
</evidence>
<dbReference type="EMBL" id="JABDTM020025393">
    <property type="protein sequence ID" value="KAH0813324.1"/>
    <property type="molecule type" value="Genomic_DNA"/>
</dbReference>
<gene>
    <name evidence="7" type="ORF">GEV33_009467</name>
</gene>
<dbReference type="PANTHER" id="PTHR19303:SF73">
    <property type="entry name" value="PROTEIN PDC2"/>
    <property type="match status" value="1"/>
</dbReference>
<dbReference type="InterPro" id="IPR007889">
    <property type="entry name" value="HTH_Psq"/>
</dbReference>
<dbReference type="Pfam" id="PF03221">
    <property type="entry name" value="HTH_Tnp_Tc5"/>
    <property type="match status" value="1"/>
</dbReference>
<dbReference type="AlphaFoldDB" id="A0A8J6L889"/>
<reference evidence="7" key="1">
    <citation type="journal article" date="2020" name="J Insects Food Feed">
        <title>The yellow mealworm (Tenebrio molitor) genome: a resource for the emerging insects as food and feed industry.</title>
        <authorList>
            <person name="Eriksson T."/>
            <person name="Andere A."/>
            <person name="Kelstrup H."/>
            <person name="Emery V."/>
            <person name="Picard C."/>
        </authorList>
    </citation>
    <scope>NUCLEOTIDE SEQUENCE</scope>
    <source>
        <strain evidence="7">Stoneville</strain>
        <tissue evidence="7">Whole head</tissue>
    </source>
</reference>
<evidence type="ECO:0000256" key="2">
    <source>
        <dbReference type="ARBA" id="ARBA00023125"/>
    </source>
</evidence>
<protein>
    <recommendedName>
        <fullName evidence="9">HTH CENPB-type domain-containing protein</fullName>
    </recommendedName>
</protein>
<evidence type="ECO:0000256" key="3">
    <source>
        <dbReference type="ARBA" id="ARBA00023242"/>
    </source>
</evidence>
<comment type="caution">
    <text evidence="7">The sequence shown here is derived from an EMBL/GenBank/DDBJ whole genome shotgun (WGS) entry which is preliminary data.</text>
</comment>
<reference evidence="7" key="2">
    <citation type="submission" date="2021-08" db="EMBL/GenBank/DDBJ databases">
        <authorList>
            <person name="Eriksson T."/>
        </authorList>
    </citation>
    <scope>NUCLEOTIDE SEQUENCE</scope>
    <source>
        <strain evidence="7">Stoneville</strain>
        <tissue evidence="7">Whole head</tissue>
    </source>
</reference>
<feature type="domain" description="HTH psq-type" evidence="5">
    <location>
        <begin position="1"/>
        <end position="52"/>
    </location>
</feature>
<dbReference type="GO" id="GO:0005634">
    <property type="term" value="C:nucleus"/>
    <property type="evidence" value="ECO:0007669"/>
    <property type="project" value="UniProtKB-SubCell"/>
</dbReference>
<keyword evidence="2 4" id="KW-0238">DNA-binding</keyword>
<evidence type="ECO:0000256" key="1">
    <source>
        <dbReference type="ARBA" id="ARBA00004123"/>
    </source>
</evidence>
<dbReference type="PROSITE" id="PS50960">
    <property type="entry name" value="HTH_PSQ"/>
    <property type="match status" value="1"/>
</dbReference>
<dbReference type="Proteomes" id="UP000719412">
    <property type="component" value="Unassembled WGS sequence"/>
</dbReference>
<organism evidence="7 8">
    <name type="scientific">Tenebrio molitor</name>
    <name type="common">Yellow mealworm beetle</name>
    <dbReference type="NCBI Taxonomy" id="7067"/>
    <lineage>
        <taxon>Eukaryota</taxon>
        <taxon>Metazoa</taxon>
        <taxon>Ecdysozoa</taxon>
        <taxon>Arthropoda</taxon>
        <taxon>Hexapoda</taxon>
        <taxon>Insecta</taxon>
        <taxon>Pterygota</taxon>
        <taxon>Neoptera</taxon>
        <taxon>Endopterygota</taxon>
        <taxon>Coleoptera</taxon>
        <taxon>Polyphaga</taxon>
        <taxon>Cucujiformia</taxon>
        <taxon>Tenebrionidae</taxon>
        <taxon>Tenebrio</taxon>
    </lineage>
</organism>
<dbReference type="InterPro" id="IPR004875">
    <property type="entry name" value="DDE_SF_endonuclease_dom"/>
</dbReference>
<keyword evidence="3 4" id="KW-0539">Nucleus</keyword>
<dbReference type="InterPro" id="IPR006600">
    <property type="entry name" value="HTH_CenpB_DNA-bd_dom"/>
</dbReference>
<dbReference type="PROSITE" id="PS51253">
    <property type="entry name" value="HTH_CENPB"/>
    <property type="match status" value="1"/>
</dbReference>
<comment type="subcellular location">
    <subcellularLocation>
        <location evidence="1 4">Nucleus</location>
    </subcellularLocation>
</comment>
<dbReference type="SMART" id="SM00674">
    <property type="entry name" value="CENPB"/>
    <property type="match status" value="1"/>
</dbReference>
<evidence type="ECO:0000259" key="5">
    <source>
        <dbReference type="PROSITE" id="PS50960"/>
    </source>
</evidence>
<evidence type="ECO:0000256" key="4">
    <source>
        <dbReference type="PROSITE-ProRule" id="PRU00320"/>
    </source>
</evidence>
<dbReference type="Pfam" id="PF03184">
    <property type="entry name" value="DDE_1"/>
    <property type="match status" value="1"/>
</dbReference>
<dbReference type="PANTHER" id="PTHR19303">
    <property type="entry name" value="TRANSPOSON"/>
    <property type="match status" value="1"/>
</dbReference>
<dbReference type="InterPro" id="IPR050863">
    <property type="entry name" value="CenT-Element_Derived"/>
</dbReference>
<dbReference type="Pfam" id="PF04218">
    <property type="entry name" value="CENP-B_N"/>
    <property type="match status" value="1"/>
</dbReference>
<proteinExistence type="predicted"/>
<feature type="domain" description="HTH CENPB-type" evidence="6">
    <location>
        <begin position="65"/>
        <end position="136"/>
    </location>
</feature>
<dbReference type="InterPro" id="IPR009057">
    <property type="entry name" value="Homeodomain-like_sf"/>
</dbReference>
<evidence type="ECO:0000259" key="6">
    <source>
        <dbReference type="PROSITE" id="PS51253"/>
    </source>
</evidence>
<evidence type="ECO:0000313" key="8">
    <source>
        <dbReference type="Proteomes" id="UP000719412"/>
    </source>
</evidence>
<keyword evidence="8" id="KW-1185">Reference proteome</keyword>
<evidence type="ECO:0008006" key="9">
    <source>
        <dbReference type="Google" id="ProtNLM"/>
    </source>
</evidence>